<accession>A0A6J6G1I4</accession>
<dbReference type="EMBL" id="CAFBPY010000106">
    <property type="protein sequence ID" value="CAB5038388.1"/>
    <property type="molecule type" value="Genomic_DNA"/>
</dbReference>
<dbReference type="InterPro" id="IPR043777">
    <property type="entry name" value="DUF5719"/>
</dbReference>
<reference evidence="1" key="1">
    <citation type="submission" date="2020-05" db="EMBL/GenBank/DDBJ databases">
        <authorList>
            <person name="Chiriac C."/>
            <person name="Salcher M."/>
            <person name="Ghai R."/>
            <person name="Kavagutti S V."/>
        </authorList>
    </citation>
    <scope>NUCLEOTIDE SEQUENCE</scope>
</reference>
<sequence>MIKLQEIRINRVQAIAIAAIFIVLLSQLLSAKPEIRKYSENISPTICPSEPSGVNSVVYLAAKKRGVATIKKGERKFKTLKTTSISIGSYAKEVEGLGASPLVVNVKPQSWIALTQCTPAISEKWVLGGMSTISSIGYFQFVNPNRSKAVIDLEIWSEDGKESNQSLVISAQSTRIVQLNSLITNKKFLAFHLIARAGRFSAVLFDERKKGLAKLGGDFVTPTAAPNKKVFVTSVIGKSKTQKVNSQFLRLLVPGEADAVVKLTYLAKSGIYSPVGLAELRVPAGKVVQLPFSSLPSGRFFALQIDATEPIIASVFSSVKGSLSDFAWSSGSEAINAQNIEAITVPAIGMNLNVYTEDSSVVVETTSNRKKVSRKNLAGIDTWKIPANVISIRIIPGAKPVYASFSVLDSRGVSVMAIRPVTAIERSALPISDSEVLTPRK</sequence>
<organism evidence="1">
    <name type="scientific">freshwater metagenome</name>
    <dbReference type="NCBI Taxonomy" id="449393"/>
    <lineage>
        <taxon>unclassified sequences</taxon>
        <taxon>metagenomes</taxon>
        <taxon>ecological metagenomes</taxon>
    </lineage>
</organism>
<dbReference type="EMBL" id="CAEZUJ010000007">
    <property type="protein sequence ID" value="CAB4593073.1"/>
    <property type="molecule type" value="Genomic_DNA"/>
</dbReference>
<dbReference type="EMBL" id="CAEZYJ010000067">
    <property type="protein sequence ID" value="CAB4720130.1"/>
    <property type="molecule type" value="Genomic_DNA"/>
</dbReference>
<dbReference type="EMBL" id="CAEZXH010000006">
    <property type="protein sequence ID" value="CAB4676456.1"/>
    <property type="molecule type" value="Genomic_DNA"/>
</dbReference>
<dbReference type="EMBL" id="CAFBLI010000062">
    <property type="protein sequence ID" value="CAB4869860.1"/>
    <property type="molecule type" value="Genomic_DNA"/>
</dbReference>
<dbReference type="EMBL" id="CAEZZS010000003">
    <property type="protein sequence ID" value="CAB4767884.1"/>
    <property type="molecule type" value="Genomic_DNA"/>
</dbReference>
<evidence type="ECO:0000313" key="5">
    <source>
        <dbReference type="EMBL" id="CAB4869860.1"/>
    </source>
</evidence>
<gene>
    <name evidence="1" type="ORF">UFOPK1811_00289</name>
    <name evidence="2" type="ORF">UFOPK2360_00208</name>
    <name evidence="3" type="ORF">UFOPK2659_00589</name>
    <name evidence="4" type="ORF">UFOPK2922_00158</name>
    <name evidence="5" type="ORF">UFOPK3306_00868</name>
    <name evidence="6" type="ORF">UFOPK4209_00733</name>
</gene>
<protein>
    <submittedName>
        <fullName evidence="1">Unannotated protein</fullName>
    </submittedName>
</protein>
<evidence type="ECO:0000313" key="6">
    <source>
        <dbReference type="EMBL" id="CAB5038388.1"/>
    </source>
</evidence>
<dbReference type="Pfam" id="PF18986">
    <property type="entry name" value="DUF5719"/>
    <property type="match status" value="1"/>
</dbReference>
<name>A0A6J6G1I4_9ZZZZ</name>
<dbReference type="AlphaFoldDB" id="A0A6J6G1I4"/>
<evidence type="ECO:0000313" key="4">
    <source>
        <dbReference type="EMBL" id="CAB4767884.1"/>
    </source>
</evidence>
<evidence type="ECO:0000313" key="1">
    <source>
        <dbReference type="EMBL" id="CAB4593073.1"/>
    </source>
</evidence>
<proteinExistence type="predicted"/>
<evidence type="ECO:0000313" key="3">
    <source>
        <dbReference type="EMBL" id="CAB4720130.1"/>
    </source>
</evidence>
<evidence type="ECO:0000313" key="2">
    <source>
        <dbReference type="EMBL" id="CAB4676456.1"/>
    </source>
</evidence>